<dbReference type="Pfam" id="PF05593">
    <property type="entry name" value="RHS_repeat"/>
    <property type="match status" value="2"/>
</dbReference>
<accession>A0A0F3KZU1</accession>
<dbReference type="PANTHER" id="PTHR32305:SF15">
    <property type="entry name" value="PROTEIN RHSA-RELATED"/>
    <property type="match status" value="1"/>
</dbReference>
<feature type="region of interest" description="Disordered" evidence="2">
    <location>
        <begin position="716"/>
        <end position="737"/>
    </location>
</feature>
<dbReference type="InterPro" id="IPR006530">
    <property type="entry name" value="YD"/>
</dbReference>
<dbReference type="Pfam" id="PF25023">
    <property type="entry name" value="TEN_YD-shell"/>
    <property type="match status" value="1"/>
</dbReference>
<dbReference type="Gene3D" id="2.180.10.10">
    <property type="entry name" value="RHS repeat-associated core"/>
    <property type="match status" value="3"/>
</dbReference>
<dbReference type="InterPro" id="IPR050708">
    <property type="entry name" value="T6SS_VgrG/RHS"/>
</dbReference>
<dbReference type="PATRIC" id="fig|345309.4.peg.3009"/>
<evidence type="ECO:0000313" key="6">
    <source>
        <dbReference type="Proteomes" id="UP000033651"/>
    </source>
</evidence>
<keyword evidence="1" id="KW-0677">Repeat</keyword>
<protein>
    <recommendedName>
        <fullName evidence="7">RHS repeat-associated protein</fullName>
    </recommendedName>
</protein>
<keyword evidence="6" id="KW-1185">Reference proteome</keyword>
<feature type="compositionally biased region" description="Basic and acidic residues" evidence="2">
    <location>
        <begin position="720"/>
        <end position="734"/>
    </location>
</feature>
<dbReference type="Pfam" id="PF20148">
    <property type="entry name" value="DUF6531"/>
    <property type="match status" value="1"/>
</dbReference>
<dbReference type="Proteomes" id="UP000033651">
    <property type="component" value="Unassembled WGS sequence"/>
</dbReference>
<dbReference type="InterPro" id="IPR031325">
    <property type="entry name" value="RHS_repeat"/>
</dbReference>
<sequence length="1437" mass="156255">MRRTNCELTNLSFVAGAYVPGYNYINKDGIELHDSTYGYRYYACDVSPSLYFVGDDGQESGPYENRNWVPFEKDGTPVCRVTLDPGAEAERQSELGSGDCQTRPNAGNPINVGLGNKYQEVVDILPTGASSLRWSRFYNSGAVLDGDDANDPGKRIDPTLARLGSQWRGTYDRSIMQIDGARHVRLFRHTGERIDFIEENGRYRSTVDPRGMLVREGATWRYDGKDGDIERYDASGRLTDLNPGTSQHIRLRYSDALIEATDLQGRALAFTYDPLGRITDIRDGSGVAVSFTYANDSDRTADLLAATYADGTSHRYLYNERPYVTSDLPHALTGIVDETGKRFASFYFDASGRAMRSEHADGVGRTSLQRDVDGTVKVTGPMGAVHAFRYAEVRGVRRLVGVDQPGGSGCGAAFSRLEYEADGTLKRAVNFDGMATEYTHDSEGRETNRIEAAGTSVARAVRTEWAANFVLPTKITLPGREERFTYDDAGNLTRRELWAAIDPTAKDAPLTLSRVWKFTYDAEGRLLQEEGPRSDASGVAVLQRYTYRPSTASSCGSGSACDYRKGDLWTIENAAGHKGEILRFDASGRILAERSATGALVENEYTKRGWLLSRKETRTDGTVAITSMTYNERGDVTSITDADGVTLTFDYDAAGRLIMVANPSNHRLMFELDKAGNRIRETGYDSFFLKTQLKRTFDALGRLETEQGEDAGMSTFTYDEVGRPTGMKDGDGRRSSSSYDALGRLREAIGDLDGKQARIEATHDPLDQVTSVVDPDAVTTRYLTTGMGDLANVESPDGGSAFDEYDAAGLLSRHEGPGDIGSFRVTRDALGRPLTMSYSDPKDDTTYVYDSPDATCPGDRRNGTGQLTAMTTLRGTTLFCHDAAGNVALRIQRWGTTAKTASYTYTKAGRLASMGVDGGATAVYRYDIDGKVNGVKVEQAGISTDLITKVAYRPFDNIESWTYGNDYTFSNSRDKAGRITAWGGLDPNGSNYWVDPSPGGDIRADVTRGYAYAFNHNGLGYLDEVRDYNTGSNLVSFDYNASGDRLALRGGGLTDSYVYQPGTHRLTMADGKARRYDDAGNLIALGDATLAYDGAARLASASEQGRTVVSYGYDGEGNRVARTVGTNGKTTLTLFDEAGRWLADYDDTGKVSKQAVRMNELLVGLVADGKLYYVAPDHLGSPREILDPVRNAIVWRWWHNRDPFGSMLPDEDPDGDGTAFNFNLRFPGQRYDPLTGLHANGARDYDPTTGRYVQADPIGLAGGVNPYAYVTNRPLSAVDPLGLVKWEGYVETKSISAILAISAFKFGLISECVGGRRAAVLLDAGGVGIGVGLKYSPPVAGTGSAVSFEDGMHHVDPNILNGWFSAWSAGAAVQHGYGVSMIQLGGVGRQFAKPVNAGARAKLSFGPQHGFDLSASGIAGRSEVTHVEWTQCGCANK</sequence>
<comment type="caution">
    <text evidence="5">The sequence shown here is derived from an EMBL/GenBank/DDBJ whole genome shotgun (WGS) entry which is preliminary data.</text>
</comment>
<dbReference type="InterPro" id="IPR045351">
    <property type="entry name" value="DUF6531"/>
</dbReference>
<dbReference type="RefSeq" id="WP_045828110.1">
    <property type="nucleotide sequence ID" value="NZ_JZRB01000004.1"/>
</dbReference>
<reference evidence="5 6" key="1">
    <citation type="submission" date="2015-03" db="EMBL/GenBank/DDBJ databases">
        <title>Draft genome sequence of Luteibacter yeojuensis strain SU11.</title>
        <authorList>
            <person name="Sulaiman J."/>
            <person name="Priya K."/>
            <person name="Chan K.-G."/>
        </authorList>
    </citation>
    <scope>NUCLEOTIDE SEQUENCE [LARGE SCALE GENOMIC DNA]</scope>
    <source>
        <strain evidence="5 6">SU11</strain>
    </source>
</reference>
<dbReference type="NCBIfam" id="TIGR01643">
    <property type="entry name" value="YD_repeat_2x"/>
    <property type="match status" value="3"/>
</dbReference>
<evidence type="ECO:0000259" key="4">
    <source>
        <dbReference type="Pfam" id="PF25023"/>
    </source>
</evidence>
<feature type="domain" description="Teneurin-like YD-shell" evidence="4">
    <location>
        <begin position="1011"/>
        <end position="1256"/>
    </location>
</feature>
<evidence type="ECO:0000313" key="5">
    <source>
        <dbReference type="EMBL" id="KJV36805.1"/>
    </source>
</evidence>
<gene>
    <name evidence="5" type="ORF">VI08_03360</name>
</gene>
<organism evidence="5 6">
    <name type="scientific">Luteibacter yeojuensis</name>
    <dbReference type="NCBI Taxonomy" id="345309"/>
    <lineage>
        <taxon>Bacteria</taxon>
        <taxon>Pseudomonadati</taxon>
        <taxon>Pseudomonadota</taxon>
        <taxon>Gammaproteobacteria</taxon>
        <taxon>Lysobacterales</taxon>
        <taxon>Rhodanobacteraceae</taxon>
        <taxon>Luteibacter</taxon>
    </lineage>
</organism>
<feature type="domain" description="DUF6531" evidence="3">
    <location>
        <begin position="107"/>
        <end position="196"/>
    </location>
</feature>
<dbReference type="InterPro" id="IPR022385">
    <property type="entry name" value="Rhs_assc_core"/>
</dbReference>
<dbReference type="EMBL" id="JZRB01000004">
    <property type="protein sequence ID" value="KJV36805.1"/>
    <property type="molecule type" value="Genomic_DNA"/>
</dbReference>
<dbReference type="OrthoDB" id="9816400at2"/>
<dbReference type="InterPro" id="IPR056823">
    <property type="entry name" value="TEN-like_YD-shell"/>
</dbReference>
<evidence type="ECO:0008006" key="7">
    <source>
        <dbReference type="Google" id="ProtNLM"/>
    </source>
</evidence>
<name>A0A0F3KZU1_9GAMM</name>
<evidence type="ECO:0000259" key="3">
    <source>
        <dbReference type="Pfam" id="PF20148"/>
    </source>
</evidence>
<dbReference type="PANTHER" id="PTHR32305">
    <property type="match status" value="1"/>
</dbReference>
<evidence type="ECO:0000256" key="1">
    <source>
        <dbReference type="ARBA" id="ARBA00022737"/>
    </source>
</evidence>
<dbReference type="NCBIfam" id="TIGR03696">
    <property type="entry name" value="Rhs_assc_core"/>
    <property type="match status" value="1"/>
</dbReference>
<proteinExistence type="predicted"/>
<evidence type="ECO:0000256" key="2">
    <source>
        <dbReference type="SAM" id="MobiDB-lite"/>
    </source>
</evidence>